<dbReference type="CDD" id="cd00118">
    <property type="entry name" value="LysM"/>
    <property type="match status" value="2"/>
</dbReference>
<accession>A0A1Q2L2Z3</accession>
<dbReference type="InterPro" id="IPR035940">
    <property type="entry name" value="CAP_sf"/>
</dbReference>
<evidence type="ECO:0008006" key="7">
    <source>
        <dbReference type="Google" id="ProtNLM"/>
    </source>
</evidence>
<feature type="signal peptide" evidence="2">
    <location>
        <begin position="1"/>
        <end position="21"/>
    </location>
</feature>
<dbReference type="InterPro" id="IPR001119">
    <property type="entry name" value="SLH_dom"/>
</dbReference>
<keyword evidence="6" id="KW-1185">Reference proteome</keyword>
<proteinExistence type="predicted"/>
<feature type="region of interest" description="Disordered" evidence="1">
    <location>
        <begin position="279"/>
        <end position="309"/>
    </location>
</feature>
<dbReference type="PROSITE" id="PS51782">
    <property type="entry name" value="LYSM"/>
    <property type="match status" value="2"/>
</dbReference>
<dbReference type="Pfam" id="PF01476">
    <property type="entry name" value="LysM"/>
    <property type="match status" value="2"/>
</dbReference>
<dbReference type="Pfam" id="PF00395">
    <property type="entry name" value="SLH"/>
    <property type="match status" value="2"/>
</dbReference>
<dbReference type="InterPro" id="IPR036779">
    <property type="entry name" value="LysM_dom_sf"/>
</dbReference>
<dbReference type="PANTHER" id="PTHR31157">
    <property type="entry name" value="SCP DOMAIN-CONTAINING PROTEIN"/>
    <property type="match status" value="1"/>
</dbReference>
<evidence type="ECO:0000259" key="4">
    <source>
        <dbReference type="PROSITE" id="PS51782"/>
    </source>
</evidence>
<feature type="compositionally biased region" description="Acidic residues" evidence="1">
    <location>
        <begin position="282"/>
        <end position="295"/>
    </location>
</feature>
<dbReference type="Gene3D" id="3.40.33.10">
    <property type="entry name" value="CAP"/>
    <property type="match status" value="1"/>
</dbReference>
<dbReference type="SUPFAM" id="SSF54106">
    <property type="entry name" value="LysM domain"/>
    <property type="match status" value="2"/>
</dbReference>
<dbReference type="KEGG" id="pmar:B0X71_14870"/>
<evidence type="ECO:0000256" key="1">
    <source>
        <dbReference type="SAM" id="MobiDB-lite"/>
    </source>
</evidence>
<dbReference type="RefSeq" id="WP_077590144.1">
    <property type="nucleotide sequence ID" value="NZ_CP019640.1"/>
</dbReference>
<feature type="domain" description="LysM" evidence="4">
    <location>
        <begin position="233"/>
        <end position="276"/>
    </location>
</feature>
<feature type="chain" id="PRO_5039626224" description="S-layer protein" evidence="2">
    <location>
        <begin position="22"/>
        <end position="532"/>
    </location>
</feature>
<feature type="region of interest" description="Disordered" evidence="1">
    <location>
        <begin position="358"/>
        <end position="404"/>
    </location>
</feature>
<feature type="domain" description="SLH" evidence="3">
    <location>
        <begin position="144"/>
        <end position="207"/>
    </location>
</feature>
<dbReference type="CDD" id="cd05379">
    <property type="entry name" value="CAP_bacterial"/>
    <property type="match status" value="1"/>
</dbReference>
<dbReference type="InterPro" id="IPR014044">
    <property type="entry name" value="CAP_dom"/>
</dbReference>
<dbReference type="InterPro" id="IPR018392">
    <property type="entry name" value="LysM"/>
</dbReference>
<evidence type="ECO:0000313" key="6">
    <source>
        <dbReference type="Proteomes" id="UP000188184"/>
    </source>
</evidence>
<reference evidence="5 6" key="1">
    <citation type="submission" date="2017-02" db="EMBL/GenBank/DDBJ databases">
        <title>The complete genomic sequence of a novel cold adapted crude oil-degrading bacterium Planococcus qaidamina Y42.</title>
        <authorList>
            <person name="Yang R."/>
        </authorList>
    </citation>
    <scope>NUCLEOTIDE SEQUENCE [LARGE SCALE GENOMIC DNA]</scope>
    <source>
        <strain evidence="5 6">Y42</strain>
    </source>
</reference>
<protein>
    <recommendedName>
        <fullName evidence="7">S-layer protein</fullName>
    </recommendedName>
</protein>
<dbReference type="SMART" id="SM00257">
    <property type="entry name" value="LysM"/>
    <property type="match status" value="2"/>
</dbReference>
<evidence type="ECO:0000256" key="2">
    <source>
        <dbReference type="SAM" id="SignalP"/>
    </source>
</evidence>
<dbReference type="Gene3D" id="3.10.350.10">
    <property type="entry name" value="LysM domain"/>
    <property type="match status" value="2"/>
</dbReference>
<sequence length="532" mass="57650">MKKWVFALAIVFGAAIPAAVAEDGPFRDVPANFWAADAIYELEDAEVIGETPDKTYNPHKAIERDEAIQILANALNLELGKFDSSAVPEFLDLQPGDLAYEEAIALVEQGILTNTEALNPNETLTRSEAAELLVKAFDLQLSEETPVFKDVPGPHWAHEYTQIVAGLGILEGSTADTFEPDKGISRAYFAVIIDRALDYAASLANESTKDKQVETAEEESSAPAEEQSAVPTGTYTVKSGDALYDIALNAGVSVDELKQWNNLQSNIIDIGQELKVPSSFEPAEETQPSDEEPAIEEPPAPAEEQSAAPAGAYTVKSGDTLYSIALDAGVSVDELKQWNNLQSNIIDIGEELKVPSSFDPAEETVTKETPAKETPVKETSAKEEPAEEAAPAEESQPIISGEEGLSADEQRSIELVNLERSKTGASPVIADEKLNRIAQVKAEDMAANHYFDHTSPTYGSPFEMAYNFGYSYQMYGENLAIGYTTPGAAMTGWMNSDSHRTNLLNPGYTQMGVGHAVDEAGTDYWVHLFSRQ</sequence>
<dbReference type="SUPFAM" id="SSF55797">
    <property type="entry name" value="PR-1-like"/>
    <property type="match status" value="1"/>
</dbReference>
<dbReference type="PANTHER" id="PTHR31157:SF1">
    <property type="entry name" value="SCP DOMAIN-CONTAINING PROTEIN"/>
    <property type="match status" value="1"/>
</dbReference>
<dbReference type="AlphaFoldDB" id="A0A1Q2L2Z3"/>
<feature type="compositionally biased region" description="Basic and acidic residues" evidence="1">
    <location>
        <begin position="364"/>
        <end position="384"/>
    </location>
</feature>
<dbReference type="EMBL" id="CP019640">
    <property type="protein sequence ID" value="AQQ54252.1"/>
    <property type="molecule type" value="Genomic_DNA"/>
</dbReference>
<dbReference type="Pfam" id="PF00188">
    <property type="entry name" value="CAP"/>
    <property type="match status" value="1"/>
</dbReference>
<name>A0A1Q2L2Z3_9BACL</name>
<dbReference type="PROSITE" id="PS51272">
    <property type="entry name" value="SLH"/>
    <property type="match status" value="3"/>
</dbReference>
<dbReference type="Proteomes" id="UP000188184">
    <property type="component" value="Chromosome"/>
</dbReference>
<feature type="region of interest" description="Disordered" evidence="1">
    <location>
        <begin position="206"/>
        <end position="233"/>
    </location>
</feature>
<feature type="domain" description="SLH" evidence="3">
    <location>
        <begin position="86"/>
        <end position="143"/>
    </location>
</feature>
<evidence type="ECO:0000313" key="5">
    <source>
        <dbReference type="EMBL" id="AQQ54252.1"/>
    </source>
</evidence>
<dbReference type="OrthoDB" id="9783944at2"/>
<feature type="domain" description="SLH" evidence="3">
    <location>
        <begin position="22"/>
        <end position="85"/>
    </location>
</feature>
<gene>
    <name evidence="5" type="ORF">B0X71_14870</name>
</gene>
<evidence type="ECO:0000259" key="3">
    <source>
        <dbReference type="PROSITE" id="PS51272"/>
    </source>
</evidence>
<feature type="domain" description="LysM" evidence="4">
    <location>
        <begin position="311"/>
        <end position="354"/>
    </location>
</feature>
<keyword evidence="2" id="KW-0732">Signal</keyword>
<organism evidence="5 6">
    <name type="scientific">Planococcus lenghuensis</name>
    <dbReference type="NCBI Taxonomy" id="2213202"/>
    <lineage>
        <taxon>Bacteria</taxon>
        <taxon>Bacillati</taxon>
        <taxon>Bacillota</taxon>
        <taxon>Bacilli</taxon>
        <taxon>Bacillales</taxon>
        <taxon>Caryophanaceae</taxon>
        <taxon>Planococcus</taxon>
    </lineage>
</organism>